<dbReference type="VEuPathDB" id="FungiDB:EYZ11_012447"/>
<dbReference type="AlphaFoldDB" id="A0A4S3J2B9"/>
<dbReference type="EMBL" id="SOSA01000936">
    <property type="protein sequence ID" value="THC88108.1"/>
    <property type="molecule type" value="Genomic_DNA"/>
</dbReference>
<accession>A0A4S3J2B9</accession>
<dbReference type="Proteomes" id="UP000308092">
    <property type="component" value="Unassembled WGS sequence"/>
</dbReference>
<keyword evidence="2" id="KW-1185">Reference proteome</keyword>
<organism evidence="1 2">
    <name type="scientific">Aspergillus tanneri</name>
    <dbReference type="NCBI Taxonomy" id="1220188"/>
    <lineage>
        <taxon>Eukaryota</taxon>
        <taxon>Fungi</taxon>
        <taxon>Dikarya</taxon>
        <taxon>Ascomycota</taxon>
        <taxon>Pezizomycotina</taxon>
        <taxon>Eurotiomycetes</taxon>
        <taxon>Eurotiomycetidae</taxon>
        <taxon>Eurotiales</taxon>
        <taxon>Aspergillaceae</taxon>
        <taxon>Aspergillus</taxon>
        <taxon>Aspergillus subgen. Circumdati</taxon>
    </lineage>
</organism>
<evidence type="ECO:0000313" key="2">
    <source>
        <dbReference type="Proteomes" id="UP000308092"/>
    </source>
</evidence>
<reference evidence="1 2" key="1">
    <citation type="submission" date="2019-03" db="EMBL/GenBank/DDBJ databases">
        <title>The genome sequence of a newly discovered highly antifungal drug resistant Aspergillus species, Aspergillus tanneri NIH 1004.</title>
        <authorList>
            <person name="Mounaud S."/>
            <person name="Singh I."/>
            <person name="Joardar V."/>
            <person name="Pakala S."/>
            <person name="Pakala S."/>
            <person name="Venepally P."/>
            <person name="Hoover J."/>
            <person name="Nierman W."/>
            <person name="Chung J."/>
            <person name="Losada L."/>
        </authorList>
    </citation>
    <scope>NUCLEOTIDE SEQUENCE [LARGE SCALE GENOMIC DNA]</scope>
    <source>
        <strain evidence="1 2">NIH1004</strain>
    </source>
</reference>
<gene>
    <name evidence="1" type="ORF">EYZ11_012447</name>
</gene>
<proteinExistence type="predicted"/>
<protein>
    <submittedName>
        <fullName evidence="1">Uncharacterized protein</fullName>
    </submittedName>
</protein>
<sequence>MSELEGSDLHRLMELILVNTLSEQVNNCVIQDMLKYPDEVSGSEKVPQDCPYTIIENFL</sequence>
<name>A0A4S3J2B9_9EURO</name>
<comment type="caution">
    <text evidence="1">The sequence shown here is derived from an EMBL/GenBank/DDBJ whole genome shotgun (WGS) entry which is preliminary data.</text>
</comment>
<evidence type="ECO:0000313" key="1">
    <source>
        <dbReference type="EMBL" id="THC88108.1"/>
    </source>
</evidence>